<evidence type="ECO:0000313" key="2">
    <source>
        <dbReference type="Proteomes" id="UP001142489"/>
    </source>
</evidence>
<keyword evidence="2" id="KW-1185">Reference proteome</keyword>
<evidence type="ECO:0000313" key="1">
    <source>
        <dbReference type="EMBL" id="KAJ7303959.1"/>
    </source>
</evidence>
<reference evidence="1" key="1">
    <citation type="journal article" date="2023" name="DNA Res.">
        <title>Chromosome-level genome assembly of Phrynocephalus forsythii using third-generation DNA sequencing and Hi-C analysis.</title>
        <authorList>
            <person name="Qi Y."/>
            <person name="Zhao W."/>
            <person name="Zhao Y."/>
            <person name="Niu C."/>
            <person name="Cao S."/>
            <person name="Zhang Y."/>
        </authorList>
    </citation>
    <scope>NUCLEOTIDE SEQUENCE</scope>
    <source>
        <tissue evidence="1">Muscle</tissue>
    </source>
</reference>
<protein>
    <submittedName>
        <fullName evidence="1">Uncharacterized protein</fullName>
    </submittedName>
</protein>
<comment type="caution">
    <text evidence="1">The sequence shown here is derived from an EMBL/GenBank/DDBJ whole genome shotgun (WGS) entry which is preliminary data.</text>
</comment>
<dbReference type="EMBL" id="JAPFRF010000023">
    <property type="protein sequence ID" value="KAJ7303959.1"/>
    <property type="molecule type" value="Genomic_DNA"/>
</dbReference>
<sequence length="79" mass="8937">MSTVRIELVATSSRVYCVSLLRLSANTTFLEAKRKTDWTPCCSFLTYEGRSHPLLVKCVLHFQAEGLIQMSVLVGTKWN</sequence>
<gene>
    <name evidence="1" type="ORF">JRQ81_011474</name>
</gene>
<dbReference type="AlphaFoldDB" id="A0A9Q1AQ65"/>
<name>A0A9Q1AQ65_9SAUR</name>
<organism evidence="1 2">
    <name type="scientific">Phrynocephalus forsythii</name>
    <dbReference type="NCBI Taxonomy" id="171643"/>
    <lineage>
        <taxon>Eukaryota</taxon>
        <taxon>Metazoa</taxon>
        <taxon>Chordata</taxon>
        <taxon>Craniata</taxon>
        <taxon>Vertebrata</taxon>
        <taxon>Euteleostomi</taxon>
        <taxon>Lepidosauria</taxon>
        <taxon>Squamata</taxon>
        <taxon>Bifurcata</taxon>
        <taxon>Unidentata</taxon>
        <taxon>Episquamata</taxon>
        <taxon>Toxicofera</taxon>
        <taxon>Iguania</taxon>
        <taxon>Acrodonta</taxon>
        <taxon>Agamidae</taxon>
        <taxon>Agaminae</taxon>
        <taxon>Phrynocephalus</taxon>
    </lineage>
</organism>
<dbReference type="Proteomes" id="UP001142489">
    <property type="component" value="Unassembled WGS sequence"/>
</dbReference>
<proteinExistence type="predicted"/>
<accession>A0A9Q1AQ65</accession>